<keyword evidence="2" id="KW-0472">Membrane</keyword>
<protein>
    <submittedName>
        <fullName evidence="3">Uncharacterized protein</fullName>
    </submittedName>
</protein>
<evidence type="ECO:0000256" key="2">
    <source>
        <dbReference type="SAM" id="Phobius"/>
    </source>
</evidence>
<feature type="region of interest" description="Disordered" evidence="1">
    <location>
        <begin position="58"/>
        <end position="82"/>
    </location>
</feature>
<sequence>MEVTNLIVQIGVLVGTLGAAAVAWWQAIIAARANRAAGSAQQKAEEAASRAVSAAERSAAAEERAATAAEEQAAIERAREDRRQPFEAQKDRRGVWHLWNRLDVIVIVIELDGSEDGHQYVQPHRDIPDQLRPGQALTFSFGGGMTDPPSVGLTVTYRLTSAGEHDRDSWHTTLI</sequence>
<organism evidence="3 4">
    <name type="scientific">Clavibacter michiganensis subsp. michiganensis (strain NCPPB 382)</name>
    <dbReference type="NCBI Taxonomy" id="443906"/>
    <lineage>
        <taxon>Bacteria</taxon>
        <taxon>Bacillati</taxon>
        <taxon>Actinomycetota</taxon>
        <taxon>Actinomycetes</taxon>
        <taxon>Micrococcales</taxon>
        <taxon>Microbacteriaceae</taxon>
        <taxon>Clavibacter</taxon>
    </lineage>
</organism>
<name>A5CLQ3_CLAM3</name>
<gene>
    <name evidence="3" type="ordered locus">pCM2_0040</name>
</gene>
<geneLocation type="plasmid" evidence="3 4">
    <name>pCM2</name>
</geneLocation>
<keyword evidence="2" id="KW-1133">Transmembrane helix</keyword>
<proteinExistence type="predicted"/>
<keyword evidence="2" id="KW-0812">Transmembrane</keyword>
<reference evidence="3 4" key="1">
    <citation type="journal article" date="2008" name="J. Bacteriol.">
        <title>The genome sequence of the tomato-pathogenic actinomycete Clavibacter michiganensis subsp. michiganensis NCPPB382 reveals a large island involved in pathogenicity.</title>
        <authorList>
            <person name="Gartemann K.H."/>
            <person name="Abt B."/>
            <person name="Bekel T."/>
            <person name="Burger A."/>
            <person name="Engemann J."/>
            <person name="Flugel M."/>
            <person name="Gaigalat L."/>
            <person name="Goesmann A."/>
            <person name="Grafen I."/>
            <person name="Kalinowski J."/>
            <person name="Kaup O."/>
            <person name="Kirchner O."/>
            <person name="Krause L."/>
            <person name="Linke B."/>
            <person name="McHardy A."/>
            <person name="Meyer F."/>
            <person name="Pohle S."/>
            <person name="Ruckert C."/>
            <person name="Schneiker S."/>
            <person name="Zellermann E.M."/>
            <person name="Puhler A."/>
            <person name="Eichenlaub R."/>
            <person name="Kaiser O."/>
            <person name="Bartels D."/>
        </authorList>
    </citation>
    <scope>NUCLEOTIDE SEQUENCE [LARGE SCALE GENOMIC DNA]</scope>
    <source>
        <strain evidence="3 4">NCPPB 382</strain>
        <plasmid evidence="3">pCM2</plasmid>
    </source>
</reference>
<evidence type="ECO:0000313" key="3">
    <source>
        <dbReference type="EMBL" id="CAM98524.1"/>
    </source>
</evidence>
<dbReference type="AlphaFoldDB" id="A5CLQ3"/>
<dbReference type="EMBL" id="AM711866">
    <property type="protein sequence ID" value="CAM98524.1"/>
    <property type="molecule type" value="Genomic_DNA"/>
</dbReference>
<keyword evidence="4" id="KW-1185">Reference proteome</keyword>
<feature type="transmembrane region" description="Helical" evidence="2">
    <location>
        <begin position="6"/>
        <end position="25"/>
    </location>
</feature>
<accession>A5CLQ3</accession>
<evidence type="ECO:0000313" key="4">
    <source>
        <dbReference type="Proteomes" id="UP000001564"/>
    </source>
</evidence>
<dbReference type="HOGENOM" id="CLU_1529957_0_0_11"/>
<evidence type="ECO:0000256" key="1">
    <source>
        <dbReference type="SAM" id="MobiDB-lite"/>
    </source>
</evidence>
<dbReference type="KEGG" id="cmi:pCM2_0040"/>
<keyword evidence="3" id="KW-0614">Plasmid</keyword>
<dbReference type="Proteomes" id="UP000001564">
    <property type="component" value="Plasmid pCM2"/>
</dbReference>